<sequence>MAGTAETWIEVRAVERTLDPTSGSDRMRVRFEYGSEGGILCEWAIWLPDEGGFDAAVRLAREELQRISALMALEQLVEPS</sequence>
<dbReference type="EMBL" id="FOSV01000004">
    <property type="protein sequence ID" value="SFK76310.1"/>
    <property type="molecule type" value="Genomic_DNA"/>
</dbReference>
<proteinExistence type="predicted"/>
<organism evidence="1 2">
    <name type="scientific">Methylorubrum salsuginis</name>
    <dbReference type="NCBI Taxonomy" id="414703"/>
    <lineage>
        <taxon>Bacteria</taxon>
        <taxon>Pseudomonadati</taxon>
        <taxon>Pseudomonadota</taxon>
        <taxon>Alphaproteobacteria</taxon>
        <taxon>Hyphomicrobiales</taxon>
        <taxon>Methylobacteriaceae</taxon>
        <taxon>Methylorubrum</taxon>
    </lineage>
</organism>
<accession>A0A1I4C6S1</accession>
<gene>
    <name evidence="1" type="ORF">SAMN04488125_10461</name>
</gene>
<reference evidence="2" key="1">
    <citation type="submission" date="2016-10" db="EMBL/GenBank/DDBJ databases">
        <authorList>
            <person name="Varghese N."/>
            <person name="Submissions S."/>
        </authorList>
    </citation>
    <scope>NUCLEOTIDE SEQUENCE [LARGE SCALE GENOMIC DNA]</scope>
    <source>
        <strain evidence="2">CGMCC 1.6474</strain>
    </source>
</reference>
<evidence type="ECO:0000313" key="2">
    <source>
        <dbReference type="Proteomes" id="UP000198804"/>
    </source>
</evidence>
<protein>
    <submittedName>
        <fullName evidence="1">Uncharacterized protein</fullName>
    </submittedName>
</protein>
<dbReference type="RefSeq" id="WP_091943459.1">
    <property type="nucleotide sequence ID" value="NZ_FOSV01000004.1"/>
</dbReference>
<name>A0A1I4C6S1_9HYPH</name>
<evidence type="ECO:0000313" key="1">
    <source>
        <dbReference type="EMBL" id="SFK76310.1"/>
    </source>
</evidence>
<keyword evidence="2" id="KW-1185">Reference proteome</keyword>
<dbReference type="Proteomes" id="UP000198804">
    <property type="component" value="Unassembled WGS sequence"/>
</dbReference>
<dbReference type="AlphaFoldDB" id="A0A1I4C6S1"/>